<feature type="non-terminal residue" evidence="1">
    <location>
        <position position="93"/>
    </location>
</feature>
<dbReference type="InterPro" id="IPR045110">
    <property type="entry name" value="XMAP215"/>
</dbReference>
<protein>
    <submittedName>
        <fullName evidence="1">Cytoskeleton-associated 5-like</fullName>
    </submittedName>
</protein>
<dbReference type="OrthoDB" id="5981756at2759"/>
<evidence type="ECO:0000313" key="2">
    <source>
        <dbReference type="Proteomes" id="UP001152795"/>
    </source>
</evidence>
<dbReference type="EMBL" id="CACRXK020017566">
    <property type="protein sequence ID" value="CAB4031361.1"/>
    <property type="molecule type" value="Genomic_DNA"/>
</dbReference>
<feature type="non-terminal residue" evidence="1">
    <location>
        <position position="1"/>
    </location>
</feature>
<comment type="caution">
    <text evidence="1">The sequence shown here is derived from an EMBL/GenBank/DDBJ whole genome shotgun (WGS) entry which is preliminary data.</text>
</comment>
<dbReference type="Proteomes" id="UP001152795">
    <property type="component" value="Unassembled WGS sequence"/>
</dbReference>
<dbReference type="InterPro" id="IPR011989">
    <property type="entry name" value="ARM-like"/>
</dbReference>
<dbReference type="AlphaFoldDB" id="A0A7D9LEQ3"/>
<dbReference type="GO" id="GO:0051010">
    <property type="term" value="F:microtubule plus-end binding"/>
    <property type="evidence" value="ECO:0007669"/>
    <property type="project" value="InterPro"/>
</dbReference>
<dbReference type="GO" id="GO:0030951">
    <property type="term" value="P:establishment or maintenance of microtubule cytoskeleton polarity"/>
    <property type="evidence" value="ECO:0007669"/>
    <property type="project" value="InterPro"/>
</dbReference>
<proteinExistence type="predicted"/>
<accession>A0A7D9LEQ3</accession>
<dbReference type="GO" id="GO:0046785">
    <property type="term" value="P:microtubule polymerization"/>
    <property type="evidence" value="ECO:0007669"/>
    <property type="project" value="InterPro"/>
</dbReference>
<reference evidence="1" key="1">
    <citation type="submission" date="2020-04" db="EMBL/GenBank/DDBJ databases">
        <authorList>
            <person name="Alioto T."/>
            <person name="Alioto T."/>
            <person name="Gomez Garrido J."/>
        </authorList>
    </citation>
    <scope>NUCLEOTIDE SEQUENCE</scope>
    <source>
        <strain evidence="1">A484AB</strain>
    </source>
</reference>
<sequence>VLKNKFSLCAVIATLAASFSKRSAFYAISGLVDKVGDIKLKEQCKETLMVFAENLTLNYVSLKVSGCAGEQKNPKVLAESLNWLGDAIKAFGM</sequence>
<keyword evidence="2" id="KW-1185">Reference proteome</keyword>
<gene>
    <name evidence="1" type="ORF">PACLA_8A085200</name>
</gene>
<dbReference type="GO" id="GO:0007051">
    <property type="term" value="P:spindle organization"/>
    <property type="evidence" value="ECO:0007669"/>
    <property type="project" value="InterPro"/>
</dbReference>
<evidence type="ECO:0000313" key="1">
    <source>
        <dbReference type="EMBL" id="CAB4031361.1"/>
    </source>
</evidence>
<organism evidence="1 2">
    <name type="scientific">Paramuricea clavata</name>
    <name type="common">Red gorgonian</name>
    <name type="synonym">Violescent sea-whip</name>
    <dbReference type="NCBI Taxonomy" id="317549"/>
    <lineage>
        <taxon>Eukaryota</taxon>
        <taxon>Metazoa</taxon>
        <taxon>Cnidaria</taxon>
        <taxon>Anthozoa</taxon>
        <taxon>Octocorallia</taxon>
        <taxon>Malacalcyonacea</taxon>
        <taxon>Plexauridae</taxon>
        <taxon>Paramuricea</taxon>
    </lineage>
</organism>
<dbReference type="PANTHER" id="PTHR12609">
    <property type="entry name" value="MICROTUBULE ASSOCIATED PROTEIN XMAP215"/>
    <property type="match status" value="1"/>
</dbReference>
<dbReference type="GO" id="GO:0061863">
    <property type="term" value="F:microtubule plus end polymerase"/>
    <property type="evidence" value="ECO:0007669"/>
    <property type="project" value="InterPro"/>
</dbReference>
<dbReference type="Gene3D" id="1.25.10.10">
    <property type="entry name" value="Leucine-rich Repeat Variant"/>
    <property type="match status" value="1"/>
</dbReference>
<name>A0A7D9LEQ3_PARCT</name>